<evidence type="ECO:0000256" key="6">
    <source>
        <dbReference type="PROSITE-ProRule" id="PRU00169"/>
    </source>
</evidence>
<evidence type="ECO:0000313" key="10">
    <source>
        <dbReference type="Proteomes" id="UP000527143"/>
    </source>
</evidence>
<dbReference type="GO" id="GO:0000160">
    <property type="term" value="P:phosphorelay signal transduction system"/>
    <property type="evidence" value="ECO:0007669"/>
    <property type="project" value="UniProtKB-KW"/>
</dbReference>
<evidence type="ECO:0000256" key="3">
    <source>
        <dbReference type="ARBA" id="ARBA00023015"/>
    </source>
</evidence>
<feature type="modified residue" description="4-aspartylphosphate" evidence="6">
    <location>
        <position position="61"/>
    </location>
</feature>
<keyword evidence="4" id="KW-0238">DNA-binding</keyword>
<dbReference type="Gene3D" id="3.40.50.2300">
    <property type="match status" value="1"/>
</dbReference>
<evidence type="ECO:0000256" key="2">
    <source>
        <dbReference type="ARBA" id="ARBA00023012"/>
    </source>
</evidence>
<dbReference type="CDD" id="cd17537">
    <property type="entry name" value="REC_FixJ"/>
    <property type="match status" value="1"/>
</dbReference>
<dbReference type="PRINTS" id="PR00038">
    <property type="entry name" value="HTHLUXR"/>
</dbReference>
<comment type="caution">
    <text evidence="9">The sequence shown here is derived from an EMBL/GenBank/DDBJ whole genome shotgun (WGS) entry which is preliminary data.</text>
</comment>
<dbReference type="PROSITE" id="PS50043">
    <property type="entry name" value="HTH_LUXR_2"/>
    <property type="match status" value="1"/>
</dbReference>
<evidence type="ECO:0000256" key="5">
    <source>
        <dbReference type="ARBA" id="ARBA00023163"/>
    </source>
</evidence>
<dbReference type="InterPro" id="IPR016032">
    <property type="entry name" value="Sig_transdc_resp-reg_C-effctor"/>
</dbReference>
<gene>
    <name evidence="9" type="ORF">FHT02_003764</name>
</gene>
<feature type="domain" description="HTH luxR-type" evidence="7">
    <location>
        <begin position="142"/>
        <end position="207"/>
    </location>
</feature>
<dbReference type="Pfam" id="PF00196">
    <property type="entry name" value="GerE"/>
    <property type="match status" value="1"/>
</dbReference>
<dbReference type="InterPro" id="IPR036388">
    <property type="entry name" value="WH-like_DNA-bd_sf"/>
</dbReference>
<dbReference type="SUPFAM" id="SSF52172">
    <property type="entry name" value="CheY-like"/>
    <property type="match status" value="1"/>
</dbReference>
<dbReference type="SMART" id="SM00421">
    <property type="entry name" value="HTH_LUXR"/>
    <property type="match status" value="1"/>
</dbReference>
<dbReference type="GO" id="GO:0003677">
    <property type="term" value="F:DNA binding"/>
    <property type="evidence" value="ECO:0007669"/>
    <property type="project" value="UniProtKB-KW"/>
</dbReference>
<dbReference type="Pfam" id="PF00072">
    <property type="entry name" value="Response_reg"/>
    <property type="match status" value="1"/>
</dbReference>
<dbReference type="EMBL" id="JACIJF010000018">
    <property type="protein sequence ID" value="MBB5712504.1"/>
    <property type="molecule type" value="Genomic_DNA"/>
</dbReference>
<feature type="domain" description="Response regulatory" evidence="8">
    <location>
        <begin position="12"/>
        <end position="126"/>
    </location>
</feature>
<dbReference type="PANTHER" id="PTHR44688">
    <property type="entry name" value="DNA-BINDING TRANSCRIPTIONAL ACTIVATOR DEVR_DOSR"/>
    <property type="match status" value="1"/>
</dbReference>
<evidence type="ECO:0000256" key="4">
    <source>
        <dbReference type="ARBA" id="ARBA00023125"/>
    </source>
</evidence>
<keyword evidence="3" id="KW-0805">Transcription regulation</keyword>
<protein>
    <submittedName>
        <fullName evidence="9">FixJ family two-component response regulator</fullName>
    </submittedName>
</protein>
<dbReference type="PANTHER" id="PTHR44688:SF16">
    <property type="entry name" value="DNA-BINDING TRANSCRIPTIONAL ACTIVATOR DEVR_DOSR"/>
    <property type="match status" value="1"/>
</dbReference>
<dbReference type="InterPro" id="IPR000792">
    <property type="entry name" value="Tscrpt_reg_LuxR_C"/>
</dbReference>
<proteinExistence type="predicted"/>
<keyword evidence="2" id="KW-0902">Two-component regulatory system</keyword>
<dbReference type="PROSITE" id="PS50110">
    <property type="entry name" value="RESPONSE_REGULATORY"/>
    <property type="match status" value="1"/>
</dbReference>
<evidence type="ECO:0000256" key="1">
    <source>
        <dbReference type="ARBA" id="ARBA00022553"/>
    </source>
</evidence>
<dbReference type="SMART" id="SM00448">
    <property type="entry name" value="REC"/>
    <property type="match status" value="1"/>
</dbReference>
<dbReference type="RefSeq" id="WP_184091078.1">
    <property type="nucleotide sequence ID" value="NZ_JACIJF010000018.1"/>
</dbReference>
<dbReference type="CDD" id="cd06170">
    <property type="entry name" value="LuxR_C_like"/>
    <property type="match status" value="1"/>
</dbReference>
<evidence type="ECO:0000313" key="9">
    <source>
        <dbReference type="EMBL" id="MBB5712504.1"/>
    </source>
</evidence>
<dbReference type="InterPro" id="IPR001789">
    <property type="entry name" value="Sig_transdc_resp-reg_receiver"/>
</dbReference>
<accession>A0A840YS57</accession>
<dbReference type="Gene3D" id="1.10.10.10">
    <property type="entry name" value="Winged helix-like DNA-binding domain superfamily/Winged helix DNA-binding domain"/>
    <property type="match status" value="1"/>
</dbReference>
<reference evidence="9 10" key="1">
    <citation type="submission" date="2020-08" db="EMBL/GenBank/DDBJ databases">
        <title>Genomic Encyclopedia of Type Strains, Phase IV (KMG-IV): sequencing the most valuable type-strain genomes for metagenomic binning, comparative biology and taxonomic classification.</title>
        <authorList>
            <person name="Goeker M."/>
        </authorList>
    </citation>
    <scope>NUCLEOTIDE SEQUENCE [LARGE SCALE GENOMIC DNA]</scope>
    <source>
        <strain evidence="9 10">DSM 26736</strain>
    </source>
</reference>
<sequence length="212" mass="22710">MKVADSIDASATVHIVDDDPALRRSIDGLLRSSGYTSLQYGSVDEFLASDMLDKPGCLVLDVRLPGMSGLEFQSRLRDQGTSMPVILMTGFGDVPMSVQGMKAGAVDFLPKPFAAEQMLSAVSAALTRDKAARAQNAHLESLRTLWAALSSREREVMTLVAAGKLNKQIAFDLGISEVTVKVHRSNGMRKLGATTIIAFAKIADELGINASR</sequence>
<keyword evidence="1 6" id="KW-0597">Phosphoprotein</keyword>
<evidence type="ECO:0000259" key="7">
    <source>
        <dbReference type="PROSITE" id="PS50043"/>
    </source>
</evidence>
<dbReference type="Proteomes" id="UP000527143">
    <property type="component" value="Unassembled WGS sequence"/>
</dbReference>
<dbReference type="AlphaFoldDB" id="A0A840YS57"/>
<organism evidence="9 10">
    <name type="scientific">Sphingomonas xinjiangensis</name>
    <dbReference type="NCBI Taxonomy" id="643568"/>
    <lineage>
        <taxon>Bacteria</taxon>
        <taxon>Pseudomonadati</taxon>
        <taxon>Pseudomonadota</taxon>
        <taxon>Alphaproteobacteria</taxon>
        <taxon>Sphingomonadales</taxon>
        <taxon>Sphingomonadaceae</taxon>
        <taxon>Sphingomonas</taxon>
    </lineage>
</organism>
<dbReference type="FunFam" id="3.40.50.2300:FF:000018">
    <property type="entry name" value="DNA-binding transcriptional regulator NtrC"/>
    <property type="match status" value="1"/>
</dbReference>
<dbReference type="GO" id="GO:0006355">
    <property type="term" value="P:regulation of DNA-templated transcription"/>
    <property type="evidence" value="ECO:0007669"/>
    <property type="project" value="InterPro"/>
</dbReference>
<dbReference type="InterPro" id="IPR011006">
    <property type="entry name" value="CheY-like_superfamily"/>
</dbReference>
<dbReference type="SUPFAM" id="SSF46894">
    <property type="entry name" value="C-terminal effector domain of the bipartite response regulators"/>
    <property type="match status" value="1"/>
</dbReference>
<keyword evidence="5" id="KW-0804">Transcription</keyword>
<name>A0A840YS57_9SPHN</name>
<evidence type="ECO:0000259" key="8">
    <source>
        <dbReference type="PROSITE" id="PS50110"/>
    </source>
</evidence>
<keyword evidence="10" id="KW-1185">Reference proteome</keyword>